<dbReference type="AlphaFoldDB" id="A0ABD1H1N4"/>
<proteinExistence type="predicted"/>
<dbReference type="Proteomes" id="UP001567538">
    <property type="component" value="Unassembled WGS sequence"/>
</dbReference>
<sequence length="176" mass="19384">MAYSKTYTTTFPASINRGWFVVVPPANPWFPNSNSFRSLQTSRISLLRCNITGDSGESGCKAMLDAFFFGKIIGETLCERIESSVGVIGILQSDQLKHVTQFQEEVLEKARRAKEEAMQLGLASIVKEEADELISEATEKATEEARRDISSVAPSIVSKASSSLLDRATQNPFNKD</sequence>
<comment type="caution">
    <text evidence="1">The sequence shown here is derived from an EMBL/GenBank/DDBJ whole genome shotgun (WGS) entry which is preliminary data.</text>
</comment>
<keyword evidence="2" id="KW-1185">Reference proteome</keyword>
<dbReference type="InterPro" id="IPR040003">
    <property type="entry name" value="PG18-like"/>
</dbReference>
<gene>
    <name evidence="1" type="ORF">AAHA92_18307</name>
</gene>
<evidence type="ECO:0000313" key="2">
    <source>
        <dbReference type="Proteomes" id="UP001567538"/>
    </source>
</evidence>
<accession>A0ABD1H1N4</accession>
<protein>
    <submittedName>
        <fullName evidence="1">Uncharacterized protein</fullName>
    </submittedName>
</protein>
<name>A0ABD1H1N4_SALDI</name>
<reference evidence="1 2" key="1">
    <citation type="submission" date="2024-06" db="EMBL/GenBank/DDBJ databases">
        <title>A chromosome level genome sequence of Diviner's sage (Salvia divinorum).</title>
        <authorList>
            <person name="Ford S.A."/>
            <person name="Ro D.-K."/>
            <person name="Ness R.W."/>
            <person name="Phillips M.A."/>
        </authorList>
    </citation>
    <scope>NUCLEOTIDE SEQUENCE [LARGE SCALE GENOMIC DNA]</scope>
    <source>
        <strain evidence="1">SAF-2024a</strain>
        <tissue evidence="1">Leaf</tissue>
    </source>
</reference>
<organism evidence="1 2">
    <name type="scientific">Salvia divinorum</name>
    <name type="common">Maria pastora</name>
    <name type="synonym">Diviner's sage</name>
    <dbReference type="NCBI Taxonomy" id="28513"/>
    <lineage>
        <taxon>Eukaryota</taxon>
        <taxon>Viridiplantae</taxon>
        <taxon>Streptophyta</taxon>
        <taxon>Embryophyta</taxon>
        <taxon>Tracheophyta</taxon>
        <taxon>Spermatophyta</taxon>
        <taxon>Magnoliopsida</taxon>
        <taxon>eudicotyledons</taxon>
        <taxon>Gunneridae</taxon>
        <taxon>Pentapetalae</taxon>
        <taxon>asterids</taxon>
        <taxon>lamiids</taxon>
        <taxon>Lamiales</taxon>
        <taxon>Lamiaceae</taxon>
        <taxon>Nepetoideae</taxon>
        <taxon>Mentheae</taxon>
        <taxon>Salviinae</taxon>
        <taxon>Salvia</taxon>
        <taxon>Salvia subgen. Calosphace</taxon>
    </lineage>
</organism>
<dbReference type="PANTHER" id="PTHR35745:SF1">
    <property type="entry name" value="OS04G0513000 PROTEIN"/>
    <property type="match status" value="1"/>
</dbReference>
<dbReference type="PANTHER" id="PTHR35745">
    <property type="entry name" value="BNACNNG14650D PROTEIN"/>
    <property type="match status" value="1"/>
</dbReference>
<dbReference type="Pfam" id="PF20711">
    <property type="entry name" value="DUF6825"/>
    <property type="match status" value="1"/>
</dbReference>
<evidence type="ECO:0000313" key="1">
    <source>
        <dbReference type="EMBL" id="KAL1550330.1"/>
    </source>
</evidence>
<dbReference type="EMBL" id="JBEAFC010000007">
    <property type="protein sequence ID" value="KAL1550330.1"/>
    <property type="molecule type" value="Genomic_DNA"/>
</dbReference>